<reference evidence="2" key="1">
    <citation type="submission" date="2016-07" db="EMBL/GenBank/DDBJ databases">
        <title>Phaeobacter portensis sp. nov., a tropodithietic acid producing bacterium isolated from a German harbor.</title>
        <authorList>
            <person name="Freese H.M."/>
            <person name="Bunk B."/>
            <person name="Breider S."/>
            <person name="Brinkhoff T."/>
        </authorList>
    </citation>
    <scope>NUCLEOTIDE SEQUENCE [LARGE SCALE GENOMIC DNA]</scope>
    <source>
        <strain evidence="2">P97</strain>
    </source>
</reference>
<gene>
    <name evidence="1" type="ORF">PhaeoP97_01859</name>
</gene>
<evidence type="ECO:0000313" key="1">
    <source>
        <dbReference type="EMBL" id="APG47272.1"/>
    </source>
</evidence>
<name>A0A1L3I5F7_9RHOB</name>
<dbReference type="STRING" id="1844006.PhaeoP97_01859"/>
<protein>
    <submittedName>
        <fullName evidence="1">Uncharacterized protein</fullName>
    </submittedName>
</protein>
<dbReference type="KEGG" id="php:PhaeoP97_01859"/>
<keyword evidence="2" id="KW-1185">Reference proteome</keyword>
<sequence length="109" mass="12760">MDALKSTQTLSIMRRKGNLAFDCFCNLRARLGRRPWPMCLTLFSHLGVTMKEDLIREETALRRRLLLRLLRGFSFENPRYKGEAISNLVPTELITAELTQHNPDRMIQR</sequence>
<organism evidence="1 2">
    <name type="scientific">Phaeobacter porticola</name>
    <dbReference type="NCBI Taxonomy" id="1844006"/>
    <lineage>
        <taxon>Bacteria</taxon>
        <taxon>Pseudomonadati</taxon>
        <taxon>Pseudomonadota</taxon>
        <taxon>Alphaproteobacteria</taxon>
        <taxon>Rhodobacterales</taxon>
        <taxon>Roseobacteraceae</taxon>
        <taxon>Phaeobacter</taxon>
    </lineage>
</organism>
<dbReference type="Proteomes" id="UP000183859">
    <property type="component" value="Chromosome"/>
</dbReference>
<evidence type="ECO:0000313" key="2">
    <source>
        <dbReference type="Proteomes" id="UP000183859"/>
    </source>
</evidence>
<dbReference type="AlphaFoldDB" id="A0A1L3I5F7"/>
<dbReference type="EMBL" id="CP016364">
    <property type="protein sequence ID" value="APG47272.1"/>
    <property type="molecule type" value="Genomic_DNA"/>
</dbReference>
<accession>A0A1L3I5F7</accession>
<proteinExistence type="predicted"/>